<reference evidence="12 13" key="1">
    <citation type="journal article" date="2013" name="Nature">
        <title>Insights into bilaterian evolution from three spiralian genomes.</title>
        <authorList>
            <person name="Simakov O."/>
            <person name="Marletaz F."/>
            <person name="Cho S.J."/>
            <person name="Edsinger-Gonzales E."/>
            <person name="Havlak P."/>
            <person name="Hellsten U."/>
            <person name="Kuo D.H."/>
            <person name="Larsson T."/>
            <person name="Lv J."/>
            <person name="Arendt D."/>
            <person name="Savage R."/>
            <person name="Osoegawa K."/>
            <person name="de Jong P."/>
            <person name="Grimwood J."/>
            <person name="Chapman J.A."/>
            <person name="Shapiro H."/>
            <person name="Aerts A."/>
            <person name="Otillar R.P."/>
            <person name="Terry A.Y."/>
            <person name="Boore J.L."/>
            <person name="Grigoriev I.V."/>
            <person name="Lindberg D.R."/>
            <person name="Seaver E.C."/>
            <person name="Weisblat D.A."/>
            <person name="Putnam N.H."/>
            <person name="Rokhsar D.S."/>
        </authorList>
    </citation>
    <scope>NUCLEOTIDE SEQUENCE [LARGE SCALE GENOMIC DNA]</scope>
</reference>
<feature type="transmembrane region" description="Helical" evidence="11">
    <location>
        <begin position="390"/>
        <end position="410"/>
    </location>
</feature>
<dbReference type="CTD" id="20240922"/>
<protein>
    <recommendedName>
        <fullName evidence="11">Mannosyltransferase</fullName>
        <ecNumber evidence="11">2.4.1.-</ecNumber>
    </recommendedName>
</protein>
<feature type="transmembrane region" description="Helical" evidence="11">
    <location>
        <begin position="209"/>
        <end position="227"/>
    </location>
</feature>
<dbReference type="AlphaFoldDB" id="V3ZQB9"/>
<dbReference type="OMA" id="YSEWIVF"/>
<sequence>MKKSIVKSKVRESLKIHDVHQSEVKDSKSHLKIDDALPCATEKDNIFPWYSPYVIFAVTLVIRVYYVSQPRNWWILHPDEVYQSLEVAHSEVYGYGFRPYEYLTSTPNENTTRLRQREISLGMSAMRSFIYPSFFIAITWVAELFTQGIKPFLLWKVSHGVVTSFLPLTIYKFSTDLFNSRDIGVLSSFLVATSVHLNVFGTHTLVNSFLAPFVFLTSSLILNAFSTSKIKDSEQKMVSKGLPGEFKDINDICSPVAETTNNSNVTILGKRLTFNIESLLPNFSKFQSMSKNCEILPNGILGLKRVNEIAPQVVQISYHVPIDAFWNSWKSINHHLMVTISSFVLTTSCYTRPDVTLFSVTVLVPFISVESVAASNIIEILVGMTSATAMCVWLDFRMFGFGIITPWNWFYFNVLTDYSSTFFGKMSISFYTNAMFTQSYFNSILLVLAVILLVYMKATCAFRNCETVMKLFLSFCILLVIYSLQSHKETRHIHNLFCLFYILVSWTFIRFFKTVLSLKASRAMIFFVCILSLFNCIQIFPSPKDQTNVSWTYAHTSDSNDVNSCLDYVGSADDVTGVFMDRSMHMSGGYAILHRNIPILALMINEFNEFDHMSRTTIASSVSWASKDVHVSTFSRASNFISVSNAPYLLKYLIENPHYNYLILKVNRRFITYGYVEIFRSGQMKVLKRNSKPGDEKRLQETADKITIGLNATVLNHEGNMLFDLGCEDKAIERLEESRKIDPFFINNYQLLSNLYFLKGKRPNLLCKHALKKLIKIHV</sequence>
<comment type="subcellular location">
    <subcellularLocation>
        <location evidence="1 11">Endoplasmic reticulum membrane</location>
        <topology evidence="1 11">Multi-pass membrane protein</topology>
    </subcellularLocation>
</comment>
<evidence type="ECO:0000256" key="10">
    <source>
        <dbReference type="ARBA" id="ARBA00038466"/>
    </source>
</evidence>
<keyword evidence="4 11" id="KW-0328">Glycosyltransferase</keyword>
<evidence type="ECO:0000256" key="4">
    <source>
        <dbReference type="ARBA" id="ARBA00022676"/>
    </source>
</evidence>
<dbReference type="PANTHER" id="PTHR22760:SF3">
    <property type="entry name" value="GPI MANNOSYLTRANSFERASE 4"/>
    <property type="match status" value="1"/>
</dbReference>
<keyword evidence="5" id="KW-0808">Transferase</keyword>
<evidence type="ECO:0000256" key="5">
    <source>
        <dbReference type="ARBA" id="ARBA00022679"/>
    </source>
</evidence>
<name>V3ZQB9_LOTGI</name>
<evidence type="ECO:0000313" key="12">
    <source>
        <dbReference type="EMBL" id="ESO84700.1"/>
    </source>
</evidence>
<keyword evidence="3" id="KW-0337">GPI-anchor biosynthesis</keyword>
<keyword evidence="6 11" id="KW-0812">Transmembrane</keyword>
<keyword evidence="9 11" id="KW-0472">Membrane</keyword>
<dbReference type="GO" id="GO:0006506">
    <property type="term" value="P:GPI anchor biosynthetic process"/>
    <property type="evidence" value="ECO:0007669"/>
    <property type="project" value="UniProtKB-KW"/>
</dbReference>
<dbReference type="PANTHER" id="PTHR22760">
    <property type="entry name" value="GLYCOSYLTRANSFERASE"/>
    <property type="match status" value="1"/>
</dbReference>
<dbReference type="Proteomes" id="UP000030746">
    <property type="component" value="Unassembled WGS sequence"/>
</dbReference>
<feature type="transmembrane region" description="Helical" evidence="11">
    <location>
        <begin position="467"/>
        <end position="486"/>
    </location>
</feature>
<dbReference type="HOGENOM" id="CLU_366107_0_0_1"/>
<dbReference type="OrthoDB" id="10053904at2759"/>
<accession>V3ZQB9</accession>
<proteinExistence type="inferred from homology"/>
<dbReference type="KEGG" id="lgi:LOTGIDRAFT_168569"/>
<dbReference type="GO" id="GO:0000026">
    <property type="term" value="F:alpha-1,2-mannosyltransferase activity"/>
    <property type="evidence" value="ECO:0007669"/>
    <property type="project" value="TreeGrafter"/>
</dbReference>
<dbReference type="Pfam" id="PF03901">
    <property type="entry name" value="Glyco_transf_22"/>
    <property type="match status" value="3"/>
</dbReference>
<evidence type="ECO:0000256" key="11">
    <source>
        <dbReference type="RuleBase" id="RU363075"/>
    </source>
</evidence>
<feature type="transmembrane region" description="Helical" evidence="11">
    <location>
        <begin position="129"/>
        <end position="146"/>
    </location>
</feature>
<feature type="transmembrane region" description="Helical" evidence="11">
    <location>
        <begin position="47"/>
        <end position="66"/>
    </location>
</feature>
<gene>
    <name evidence="12" type="ORF">LOTGIDRAFT_168569</name>
</gene>
<evidence type="ECO:0000313" key="13">
    <source>
        <dbReference type="Proteomes" id="UP000030746"/>
    </source>
</evidence>
<evidence type="ECO:0000256" key="1">
    <source>
        <dbReference type="ARBA" id="ARBA00004477"/>
    </source>
</evidence>
<feature type="transmembrane region" description="Helical" evidence="11">
    <location>
        <begin position="523"/>
        <end position="540"/>
    </location>
</feature>
<feature type="transmembrane region" description="Helical" evidence="11">
    <location>
        <begin position="152"/>
        <end position="171"/>
    </location>
</feature>
<evidence type="ECO:0000256" key="7">
    <source>
        <dbReference type="ARBA" id="ARBA00022824"/>
    </source>
</evidence>
<dbReference type="InterPro" id="IPR005599">
    <property type="entry name" value="GPI_mannosylTrfase"/>
</dbReference>
<dbReference type="EMBL" id="KB203440">
    <property type="protein sequence ID" value="ESO84700.1"/>
    <property type="molecule type" value="Genomic_DNA"/>
</dbReference>
<organism evidence="12 13">
    <name type="scientific">Lottia gigantea</name>
    <name type="common">Giant owl limpet</name>
    <dbReference type="NCBI Taxonomy" id="225164"/>
    <lineage>
        <taxon>Eukaryota</taxon>
        <taxon>Metazoa</taxon>
        <taxon>Spiralia</taxon>
        <taxon>Lophotrochozoa</taxon>
        <taxon>Mollusca</taxon>
        <taxon>Gastropoda</taxon>
        <taxon>Patellogastropoda</taxon>
        <taxon>Lottioidea</taxon>
        <taxon>Lottiidae</taxon>
        <taxon>Lottia</taxon>
    </lineage>
</organism>
<keyword evidence="13" id="KW-1185">Reference proteome</keyword>
<comment type="similarity">
    <text evidence="10">Belongs to the glycosyltransferase 22 family. PIGZ subfamily.</text>
</comment>
<feature type="transmembrane region" description="Helical" evidence="11">
    <location>
        <begin position="430"/>
        <end position="455"/>
    </location>
</feature>
<evidence type="ECO:0000256" key="2">
    <source>
        <dbReference type="ARBA" id="ARBA00004687"/>
    </source>
</evidence>
<dbReference type="RefSeq" id="XP_009064690.1">
    <property type="nucleotide sequence ID" value="XM_009066442.1"/>
</dbReference>
<evidence type="ECO:0000256" key="8">
    <source>
        <dbReference type="ARBA" id="ARBA00022989"/>
    </source>
</evidence>
<dbReference type="GO" id="GO:0005789">
    <property type="term" value="C:endoplasmic reticulum membrane"/>
    <property type="evidence" value="ECO:0007669"/>
    <property type="project" value="UniProtKB-SubCell"/>
</dbReference>
<dbReference type="GeneID" id="20240922"/>
<feature type="transmembrane region" description="Helical" evidence="11">
    <location>
        <begin position="183"/>
        <end position="203"/>
    </location>
</feature>
<evidence type="ECO:0000256" key="3">
    <source>
        <dbReference type="ARBA" id="ARBA00022502"/>
    </source>
</evidence>
<comment type="pathway">
    <text evidence="2">Glycolipid biosynthesis; glycosylphosphatidylinositol-anchor biosynthesis.</text>
</comment>
<dbReference type="EC" id="2.4.1.-" evidence="11"/>
<feature type="transmembrane region" description="Helical" evidence="11">
    <location>
        <begin position="492"/>
        <end position="511"/>
    </location>
</feature>
<keyword evidence="8 11" id="KW-1133">Transmembrane helix</keyword>
<keyword evidence="7 11" id="KW-0256">Endoplasmic reticulum</keyword>
<evidence type="ECO:0000256" key="6">
    <source>
        <dbReference type="ARBA" id="ARBA00022692"/>
    </source>
</evidence>
<evidence type="ECO:0000256" key="9">
    <source>
        <dbReference type="ARBA" id="ARBA00023136"/>
    </source>
</evidence>